<dbReference type="Proteomes" id="UP000313359">
    <property type="component" value="Unassembled WGS sequence"/>
</dbReference>
<dbReference type="PANTHER" id="PTHR48112:SF22">
    <property type="entry name" value="MITOCHONDRIAL TRANSCRIPTION FACTOR A, ISOFORM B"/>
    <property type="match status" value="1"/>
</dbReference>
<dbReference type="Pfam" id="PF09011">
    <property type="entry name" value="HMG_box_2"/>
    <property type="match status" value="1"/>
</dbReference>
<sequence length="593" mass="66231">MPASPFYHRDDDRDAATITLAASDMSLRDHSPMYSYDDSVHYEPMISDSDNMIFGLDIDDALHQEPKSTFSWEPPHHLMQYSSLSSIPFPGSPDSTTSQLDPSLPTHTRRFDSTFSNASSGYFAPSSPPEFNDSALYSNWIADPVDAPSHSSSMPIPIPVGHAHPQSPLSSPYAAYSENSAIFPDVTAFSPSTALAALQPLPLSPPEDAVMTEQLHAEMPGSVPQPANIFGGEPPAWASQLWDNSNMSSPGGPVPIMPLSSEDNFATQRPRIPIRRGTPVSHLFQSSSAPSPSHARPSLVHSRPYSTRRSESISEHDDRDATVRRKKRPVEEVEEAQEQEKRSESPPLKSVLRPPKLAPSAWQLYFTDWIQRHQASSHKKLNVAQAAKEAGQEYARLSADEKEPYRRRSQALKEARERDLNAYMRTLTPEDIKRENAYRTAQRKAGKSRKGNIKDPNAPKKPLSAYFMFLQRIRSDPELVREVFGDETETTKQSVLAAGKWRSMTDEERKPFLAQAEQEKLEYESARKLYEEGTTGYGNSINFSILPGSPINLMPIPRASAQRPVKRELSSESESDDFNTDDGVENTLSPRRR</sequence>
<feature type="DNA-binding region" description="HMG box" evidence="2">
    <location>
        <begin position="355"/>
        <end position="424"/>
    </location>
</feature>
<dbReference type="Pfam" id="PF00505">
    <property type="entry name" value="HMG_box"/>
    <property type="match status" value="1"/>
</dbReference>
<evidence type="ECO:0000259" key="4">
    <source>
        <dbReference type="PROSITE" id="PS50118"/>
    </source>
</evidence>
<evidence type="ECO:0000256" key="1">
    <source>
        <dbReference type="ARBA" id="ARBA00023125"/>
    </source>
</evidence>
<feature type="DNA-binding region" description="HMG box" evidence="2">
    <location>
        <begin position="459"/>
        <end position="531"/>
    </location>
</feature>
<dbReference type="GO" id="GO:0005634">
    <property type="term" value="C:nucleus"/>
    <property type="evidence" value="ECO:0007669"/>
    <property type="project" value="UniProtKB-UniRule"/>
</dbReference>
<proteinExistence type="predicted"/>
<evidence type="ECO:0000256" key="3">
    <source>
        <dbReference type="SAM" id="MobiDB-lite"/>
    </source>
</evidence>
<evidence type="ECO:0000256" key="2">
    <source>
        <dbReference type="PROSITE-ProRule" id="PRU00267"/>
    </source>
</evidence>
<dbReference type="InterPro" id="IPR036910">
    <property type="entry name" value="HMG_box_dom_sf"/>
</dbReference>
<dbReference type="SMART" id="SM00398">
    <property type="entry name" value="HMG"/>
    <property type="match status" value="2"/>
</dbReference>
<feature type="compositionally biased region" description="Acidic residues" evidence="3">
    <location>
        <begin position="571"/>
        <end position="584"/>
    </location>
</feature>
<dbReference type="PROSITE" id="PS50118">
    <property type="entry name" value="HMG_BOX_2"/>
    <property type="match status" value="2"/>
</dbReference>
<dbReference type="OrthoDB" id="5550281at2759"/>
<keyword evidence="1 2" id="KW-0238">DNA-binding</keyword>
<evidence type="ECO:0000313" key="6">
    <source>
        <dbReference type="Proteomes" id="UP000313359"/>
    </source>
</evidence>
<dbReference type="InterPro" id="IPR009071">
    <property type="entry name" value="HMG_box_dom"/>
</dbReference>
<feature type="region of interest" description="Disordered" evidence="3">
    <location>
        <begin position="281"/>
        <end position="354"/>
    </location>
</feature>
<feature type="compositionally biased region" description="Basic and acidic residues" evidence="3">
    <location>
        <begin position="308"/>
        <end position="323"/>
    </location>
</feature>
<feature type="region of interest" description="Disordered" evidence="3">
    <location>
        <begin position="552"/>
        <end position="593"/>
    </location>
</feature>
<evidence type="ECO:0000313" key="5">
    <source>
        <dbReference type="EMBL" id="RPD66949.1"/>
    </source>
</evidence>
<dbReference type="Gene3D" id="1.10.30.10">
    <property type="entry name" value="High mobility group box domain"/>
    <property type="match status" value="2"/>
</dbReference>
<dbReference type="PANTHER" id="PTHR48112">
    <property type="entry name" value="HIGH MOBILITY GROUP PROTEIN DSP1"/>
    <property type="match status" value="1"/>
</dbReference>
<gene>
    <name evidence="5" type="ORF">L227DRAFT_559036</name>
</gene>
<dbReference type="GO" id="GO:0003677">
    <property type="term" value="F:DNA binding"/>
    <property type="evidence" value="ECO:0007669"/>
    <property type="project" value="UniProtKB-UniRule"/>
</dbReference>
<accession>A0A5C2SV75</accession>
<feature type="compositionally biased region" description="Basic residues" evidence="3">
    <location>
        <begin position="441"/>
        <end position="451"/>
    </location>
</feature>
<keyword evidence="6" id="KW-1185">Reference proteome</keyword>
<dbReference type="InterPro" id="IPR050342">
    <property type="entry name" value="HMGB"/>
</dbReference>
<dbReference type="EMBL" id="ML122250">
    <property type="protein sequence ID" value="RPD66949.1"/>
    <property type="molecule type" value="Genomic_DNA"/>
</dbReference>
<feature type="compositionally biased region" description="Low complexity" evidence="3">
    <location>
        <begin position="286"/>
        <end position="298"/>
    </location>
</feature>
<organism evidence="5 6">
    <name type="scientific">Lentinus tigrinus ALCF2SS1-6</name>
    <dbReference type="NCBI Taxonomy" id="1328759"/>
    <lineage>
        <taxon>Eukaryota</taxon>
        <taxon>Fungi</taxon>
        <taxon>Dikarya</taxon>
        <taxon>Basidiomycota</taxon>
        <taxon>Agaricomycotina</taxon>
        <taxon>Agaricomycetes</taxon>
        <taxon>Polyporales</taxon>
        <taxon>Polyporaceae</taxon>
        <taxon>Lentinus</taxon>
    </lineage>
</organism>
<feature type="region of interest" description="Disordered" evidence="3">
    <location>
        <begin position="437"/>
        <end position="459"/>
    </location>
</feature>
<reference evidence="5" key="1">
    <citation type="journal article" date="2018" name="Genome Biol. Evol.">
        <title>Genomics and development of Lentinus tigrinus, a white-rot wood-decaying mushroom with dimorphic fruiting bodies.</title>
        <authorList>
            <person name="Wu B."/>
            <person name="Xu Z."/>
            <person name="Knudson A."/>
            <person name="Carlson A."/>
            <person name="Chen N."/>
            <person name="Kovaka S."/>
            <person name="LaButti K."/>
            <person name="Lipzen A."/>
            <person name="Pennachio C."/>
            <person name="Riley R."/>
            <person name="Schakwitz W."/>
            <person name="Umezawa K."/>
            <person name="Ohm R.A."/>
            <person name="Grigoriev I.V."/>
            <person name="Nagy L.G."/>
            <person name="Gibbons J."/>
            <person name="Hibbett D."/>
        </authorList>
    </citation>
    <scope>NUCLEOTIDE SEQUENCE [LARGE SCALE GENOMIC DNA]</scope>
    <source>
        <strain evidence="5">ALCF2SS1-6</strain>
    </source>
</reference>
<dbReference type="STRING" id="1328759.A0A5C2SV75"/>
<keyword evidence="2" id="KW-0539">Nucleus</keyword>
<protein>
    <recommendedName>
        <fullName evidence="4">HMG box domain-containing protein</fullName>
    </recommendedName>
</protein>
<feature type="domain" description="HMG box" evidence="4">
    <location>
        <begin position="355"/>
        <end position="424"/>
    </location>
</feature>
<dbReference type="AlphaFoldDB" id="A0A5C2SV75"/>
<dbReference type="SUPFAM" id="SSF47095">
    <property type="entry name" value="HMG-box"/>
    <property type="match status" value="2"/>
</dbReference>
<name>A0A5C2SV75_9APHY</name>
<feature type="domain" description="HMG box" evidence="4">
    <location>
        <begin position="459"/>
        <end position="531"/>
    </location>
</feature>